<dbReference type="AlphaFoldDB" id="A0A835H1X6"/>
<dbReference type="Pfam" id="PF02729">
    <property type="entry name" value="OTCace_N"/>
    <property type="match status" value="1"/>
</dbReference>
<dbReference type="PANTHER" id="PTHR45753:SF6">
    <property type="entry name" value="ASPARTATE CARBAMOYLTRANSFERASE"/>
    <property type="match status" value="1"/>
</dbReference>
<evidence type="ECO:0000256" key="2">
    <source>
        <dbReference type="ARBA" id="ARBA00022679"/>
    </source>
</evidence>
<keyword evidence="6" id="KW-1185">Reference proteome</keyword>
<dbReference type="InterPro" id="IPR036901">
    <property type="entry name" value="Asp/Orn_carbamoylTrfase_sf"/>
</dbReference>
<dbReference type="PROSITE" id="PS00097">
    <property type="entry name" value="CARBAMOYLTRANSFERASE"/>
    <property type="match status" value="1"/>
</dbReference>
<proteinExistence type="inferred from homology"/>
<gene>
    <name evidence="5" type="ORF">IFM89_030860</name>
</gene>
<dbReference type="PRINTS" id="PR00101">
    <property type="entry name" value="ATCASE"/>
</dbReference>
<feature type="domain" description="Aspartate/ornithine carbamoyltransferase carbamoyl-P binding" evidence="4">
    <location>
        <begin position="95"/>
        <end position="228"/>
    </location>
</feature>
<dbReference type="PANTHER" id="PTHR45753">
    <property type="entry name" value="ORNITHINE CARBAMOYLTRANSFERASE, MITOCHONDRIAL"/>
    <property type="match status" value="1"/>
</dbReference>
<comment type="similarity">
    <text evidence="1">Belongs to the aspartate/ornithine carbamoyltransferase superfamily. ATCase family.</text>
</comment>
<sequence>MNQFVGFSGDLDIIKSFVEMALSYSISNSTLCSRGGLTLPKLGRCSQVSMSSFSTLTSEKLLLSRTRCHALETEKVLNTDKAFSFSAGDKFQLQDILDAQQFDRDILNAIFKVARQMEDIEKNSPGSQILKGYLMATLFYEPSTRTRLSFESAMKRLGGEVLTTENAREFSSAAKGETLEDTIRTVEGYSDIIVIRHFESGAARRAAVTAGIPVINAGDGPGQHPSQVNRILNLLEYVDIVHACARRHCPDKLCSGFIVNHPVLANGVEIIDGAFNESASETVVEQAVLLVVEERVIVVTIGALNESASETAVEQAVQLVVEEWAVVEITNGALTDEVDTVNAVEQAAAQVLEDGANGVVETTDGTLIEAAMNTAAESLLEQAAALVMEESVSQYGVDNYVDQDIEVVSMGAILSDSNVELEAEVNFTKN</sequence>
<evidence type="ECO:0000256" key="1">
    <source>
        <dbReference type="ARBA" id="ARBA00008896"/>
    </source>
</evidence>
<evidence type="ECO:0000313" key="5">
    <source>
        <dbReference type="EMBL" id="KAF9590112.1"/>
    </source>
</evidence>
<dbReference type="Proteomes" id="UP000631114">
    <property type="component" value="Unassembled WGS sequence"/>
</dbReference>
<dbReference type="InterPro" id="IPR006130">
    <property type="entry name" value="Asp/Orn_carbamoylTrfase"/>
</dbReference>
<comment type="caution">
    <text evidence="5">The sequence shown here is derived from an EMBL/GenBank/DDBJ whole genome shotgun (WGS) entry which is preliminary data.</text>
</comment>
<dbReference type="InterPro" id="IPR006132">
    <property type="entry name" value="Asp/Orn_carbamoyltranf_P-bd"/>
</dbReference>
<dbReference type="FunFam" id="3.40.50.1370:FF:000001">
    <property type="entry name" value="Aspartate carbamoyltransferase"/>
    <property type="match status" value="1"/>
</dbReference>
<dbReference type="GO" id="GO:0006221">
    <property type="term" value="P:pyrimidine nucleotide biosynthetic process"/>
    <property type="evidence" value="ECO:0007669"/>
    <property type="project" value="UniProtKB-KW"/>
</dbReference>
<evidence type="ECO:0000256" key="3">
    <source>
        <dbReference type="ARBA" id="ARBA00022975"/>
    </source>
</evidence>
<organism evidence="5 6">
    <name type="scientific">Coptis chinensis</name>
    <dbReference type="NCBI Taxonomy" id="261450"/>
    <lineage>
        <taxon>Eukaryota</taxon>
        <taxon>Viridiplantae</taxon>
        <taxon>Streptophyta</taxon>
        <taxon>Embryophyta</taxon>
        <taxon>Tracheophyta</taxon>
        <taxon>Spermatophyta</taxon>
        <taxon>Magnoliopsida</taxon>
        <taxon>Ranunculales</taxon>
        <taxon>Ranunculaceae</taxon>
        <taxon>Coptidoideae</taxon>
        <taxon>Coptis</taxon>
    </lineage>
</organism>
<protein>
    <recommendedName>
        <fullName evidence="4">Aspartate/ornithine carbamoyltransferase carbamoyl-P binding domain-containing protein</fullName>
    </recommendedName>
</protein>
<dbReference type="GO" id="GO:0006520">
    <property type="term" value="P:amino acid metabolic process"/>
    <property type="evidence" value="ECO:0007669"/>
    <property type="project" value="InterPro"/>
</dbReference>
<dbReference type="OrthoDB" id="1659768at2759"/>
<accession>A0A835H1X6</accession>
<keyword evidence="3" id="KW-0665">Pyrimidine biosynthesis</keyword>
<evidence type="ECO:0000259" key="4">
    <source>
        <dbReference type="Pfam" id="PF02729"/>
    </source>
</evidence>
<keyword evidence="2" id="KW-0808">Transferase</keyword>
<dbReference type="GO" id="GO:0016743">
    <property type="term" value="F:carboxyl- or carbamoyltransferase activity"/>
    <property type="evidence" value="ECO:0007669"/>
    <property type="project" value="InterPro"/>
</dbReference>
<dbReference type="Gene3D" id="3.40.50.1370">
    <property type="entry name" value="Aspartate/ornithine carbamoyltransferase"/>
    <property type="match status" value="1"/>
</dbReference>
<reference evidence="5 6" key="1">
    <citation type="submission" date="2020-10" db="EMBL/GenBank/DDBJ databases">
        <title>The Coptis chinensis genome and diversification of protoberbering-type alkaloids.</title>
        <authorList>
            <person name="Wang B."/>
            <person name="Shu S."/>
            <person name="Song C."/>
            <person name="Liu Y."/>
        </authorList>
    </citation>
    <scope>NUCLEOTIDE SEQUENCE [LARGE SCALE GENOMIC DNA]</scope>
    <source>
        <strain evidence="5">HL-2020</strain>
        <tissue evidence="5">Leaf</tissue>
    </source>
</reference>
<dbReference type="EMBL" id="JADFTS010000009">
    <property type="protein sequence ID" value="KAF9590112.1"/>
    <property type="molecule type" value="Genomic_DNA"/>
</dbReference>
<name>A0A835H1X6_9MAGN</name>
<evidence type="ECO:0000313" key="6">
    <source>
        <dbReference type="Proteomes" id="UP000631114"/>
    </source>
</evidence>
<dbReference type="GO" id="GO:0016597">
    <property type="term" value="F:amino acid binding"/>
    <property type="evidence" value="ECO:0007669"/>
    <property type="project" value="InterPro"/>
</dbReference>
<dbReference type="SUPFAM" id="SSF53671">
    <property type="entry name" value="Aspartate/ornithine carbamoyltransferase"/>
    <property type="match status" value="1"/>
</dbReference>